<dbReference type="EMBL" id="DS469681">
    <property type="protein sequence ID" value="EDO36023.1"/>
    <property type="molecule type" value="Genomic_DNA"/>
</dbReference>
<evidence type="ECO:0000313" key="38">
    <source>
        <dbReference type="Proteomes" id="UP000001593"/>
    </source>
</evidence>
<feature type="binding site" description="axial binding residue" evidence="34">
    <location>
        <position position="458"/>
    </location>
    <ligand>
        <name>heme</name>
        <dbReference type="ChEBI" id="CHEBI:30413"/>
    </ligand>
    <ligandPart>
        <name>Fe</name>
        <dbReference type="ChEBI" id="CHEBI:18248"/>
    </ligandPart>
</feature>
<keyword evidence="21" id="KW-0443">Lipid metabolism</keyword>
<evidence type="ECO:0000256" key="34">
    <source>
        <dbReference type="PIRSR" id="PIRSR602401-1"/>
    </source>
</evidence>
<keyword evidence="19 35" id="KW-0560">Oxidoreductase</keyword>
<evidence type="ECO:0000256" key="13">
    <source>
        <dbReference type="ARBA" id="ARBA00022692"/>
    </source>
</evidence>
<keyword evidence="10" id="KW-0444">Lipid biosynthesis</keyword>
<comment type="function">
    <text evidence="33">Catalyzes the conversion of prostaglandin H2 (PGH2) to thromboxane A2 (TXA2), a potent inducer of blood vessel constriction and platelet aggregation. Also cleaves PGH2 to 12-hydroxy-heptadecatrienoicacid (12-HHT) and malondialdehyde, which is known to act as a mediator of DNA damage. 12-HHT and malondialdehyde are formed stoichiometrically in the same amounts as TXA2. Additionally, displays dehydratase activity, toward (15S)-hydroperoxy-(5Z,8Z,11Z,13E)-eicosatetraenoate (15(S)-HPETE) producing 15-KETE and 15-HETE.</text>
</comment>
<dbReference type="PhylomeDB" id="A7SJV6"/>
<dbReference type="PANTHER" id="PTHR24302:SF47">
    <property type="entry name" value="CYTOCHROME P450"/>
    <property type="match status" value="1"/>
</dbReference>
<sequence>MAVSLEFYQIFTLCNSLVLACVLLIATIVWKIGFAPFYFLKNLGIPGPKPWPFIGNLPILYEKKHDTYAQEYLVKTYGRLCGYYMGTRAAILVADPEMAKQILVKEFDKFVNRPIVQSAQTPPTDKTLLSLQDDDWRRLRHTITPTFSAVKLKQVLPLINESCRILVEKLGEACKDGKSVDVLRSYGKFTMETIVTTAFGIDCQTQTNPNDQFVPNAQRLFGGQSLFRMLAVLFPYLQPIVSLMVKQLGLGKQTETGKSAMFIVDAARQIIKHRRETGSQGRKDLLEILLSAETTDDDGRRKNKLSDDEIVAQCFTFILAGYETTSNTMAFTSYLLALNPDKQDRLIEEIDEVAATVGDNFDYDTVLGMEYLEMVVQEALRLYPPGFRFGRTCNQSCTINGQFFPKGCIVLIPVFAMHRDPEIWPEPEKFQPERFTAEAKQARHPYAHLPFGGGPRNCIGMRFALLEAKMALVYILRYYRLERCPETEVPVQLQGTITISPKHGIYLKITKR</sequence>
<evidence type="ECO:0000256" key="14">
    <source>
        <dbReference type="ARBA" id="ARBA00022723"/>
    </source>
</evidence>
<dbReference type="GO" id="GO:0004497">
    <property type="term" value="F:monooxygenase activity"/>
    <property type="evidence" value="ECO:0007669"/>
    <property type="project" value="UniProtKB-KW"/>
</dbReference>
<keyword evidence="24" id="KW-0413">Isomerase</keyword>
<dbReference type="PRINTS" id="PR00385">
    <property type="entry name" value="P450"/>
</dbReference>
<dbReference type="EC" id="4.2.1.152" evidence="8"/>
<dbReference type="GO" id="GO:0005789">
    <property type="term" value="C:endoplasmic reticulum membrane"/>
    <property type="evidence" value="ECO:0007669"/>
    <property type="project" value="UniProtKB-SubCell"/>
</dbReference>
<keyword evidence="13 36" id="KW-0812">Transmembrane</keyword>
<evidence type="ECO:0000256" key="29">
    <source>
        <dbReference type="ARBA" id="ARBA00036475"/>
    </source>
</evidence>
<dbReference type="InterPro" id="IPR001128">
    <property type="entry name" value="Cyt_P450"/>
</dbReference>
<comment type="catalytic activity">
    <reaction evidence="29">
        <text>prostaglandin H2 = thromboxane A2</text>
        <dbReference type="Rhea" id="RHEA:17137"/>
        <dbReference type="ChEBI" id="CHEBI:57405"/>
        <dbReference type="ChEBI" id="CHEBI:57445"/>
        <dbReference type="EC" id="5.3.99.5"/>
    </reaction>
    <physiologicalReaction direction="left-to-right" evidence="29">
        <dbReference type="Rhea" id="RHEA:17138"/>
    </physiologicalReaction>
</comment>
<evidence type="ECO:0000256" key="10">
    <source>
        <dbReference type="ARBA" id="ARBA00022516"/>
    </source>
</evidence>
<dbReference type="GO" id="GO:0106256">
    <property type="term" value="F:hydroperoxy icosatetraenoate dehydratase activity"/>
    <property type="evidence" value="ECO:0007669"/>
    <property type="project" value="UniProtKB-EC"/>
</dbReference>
<keyword evidence="15" id="KW-0256">Endoplasmic reticulum</keyword>
<evidence type="ECO:0000256" key="33">
    <source>
        <dbReference type="ARBA" id="ARBA00054825"/>
    </source>
</evidence>
<keyword evidence="11" id="KW-0643">Prostaglandin biosynthesis</keyword>
<dbReference type="Pfam" id="PF00067">
    <property type="entry name" value="p450"/>
    <property type="match status" value="1"/>
</dbReference>
<evidence type="ECO:0000256" key="1">
    <source>
        <dbReference type="ARBA" id="ARBA00001143"/>
    </source>
</evidence>
<protein>
    <recommendedName>
        <fullName evidence="31">Thromboxane-A synthase</fullName>
        <ecNumber evidence="8">4.2.1.152</ecNumber>
        <ecNumber evidence="30">5.3.99.5</ecNumber>
    </recommendedName>
    <alternativeName>
        <fullName evidence="32">Cytochrome P450 5A1</fullName>
    </alternativeName>
    <alternativeName>
        <fullName evidence="26">Hydroperoxy icosatetraenoate dehydratase</fullName>
    </alternativeName>
</protein>
<dbReference type="InterPro" id="IPR050705">
    <property type="entry name" value="Cytochrome_P450_3A"/>
</dbReference>
<dbReference type="GO" id="GO:0020037">
    <property type="term" value="F:heme binding"/>
    <property type="evidence" value="ECO:0007669"/>
    <property type="project" value="InterPro"/>
</dbReference>
<evidence type="ECO:0000256" key="26">
    <source>
        <dbReference type="ARBA" id="ARBA00033404"/>
    </source>
</evidence>
<evidence type="ECO:0000256" key="16">
    <source>
        <dbReference type="ARBA" id="ARBA00022832"/>
    </source>
</evidence>
<evidence type="ECO:0000256" key="23">
    <source>
        <dbReference type="ARBA" id="ARBA00023160"/>
    </source>
</evidence>
<name>A7SJV6_NEMVE</name>
<dbReference type="GO" id="GO:0016705">
    <property type="term" value="F:oxidoreductase activity, acting on paired donors, with incorporation or reduction of molecular oxygen"/>
    <property type="evidence" value="ECO:0007669"/>
    <property type="project" value="InterPro"/>
</dbReference>
<evidence type="ECO:0000256" key="36">
    <source>
        <dbReference type="SAM" id="Phobius"/>
    </source>
</evidence>
<reference evidence="37 38" key="1">
    <citation type="journal article" date="2007" name="Science">
        <title>Sea anemone genome reveals ancestral eumetazoan gene repertoire and genomic organization.</title>
        <authorList>
            <person name="Putnam N.H."/>
            <person name="Srivastava M."/>
            <person name="Hellsten U."/>
            <person name="Dirks B."/>
            <person name="Chapman J."/>
            <person name="Salamov A."/>
            <person name="Terry A."/>
            <person name="Shapiro H."/>
            <person name="Lindquist E."/>
            <person name="Kapitonov V.V."/>
            <person name="Jurka J."/>
            <person name="Genikhovich G."/>
            <person name="Grigoriev I.V."/>
            <person name="Lucas S.M."/>
            <person name="Steele R.E."/>
            <person name="Finnerty J.R."/>
            <person name="Technau U."/>
            <person name="Martindale M.Q."/>
            <person name="Rokhsar D.S."/>
        </authorList>
    </citation>
    <scope>NUCLEOTIDE SEQUENCE [LARGE SCALE GENOMIC DNA]</scope>
    <source>
        <strain evidence="38">CH2 X CH6</strain>
    </source>
</reference>
<comment type="catalytic activity">
    <reaction evidence="1">
        <text>(15S)-hydroperoxy-(5Z,8Z,11Z,13E)-eicosatetraenoate = 15-oxo-(5Z,8Z,11Z,13E)-eicosatetraenoate + H2O</text>
        <dbReference type="Rhea" id="RHEA:48636"/>
        <dbReference type="ChEBI" id="CHEBI:15377"/>
        <dbReference type="ChEBI" id="CHEBI:57410"/>
        <dbReference type="ChEBI" id="CHEBI:57446"/>
    </reaction>
    <physiologicalReaction direction="left-to-right" evidence="1">
        <dbReference type="Rhea" id="RHEA:48637"/>
    </physiologicalReaction>
</comment>
<evidence type="ECO:0000256" key="15">
    <source>
        <dbReference type="ARBA" id="ARBA00022824"/>
    </source>
</evidence>
<dbReference type="FunFam" id="1.10.630.10:FF:000042">
    <property type="entry name" value="Cytochrome P450"/>
    <property type="match status" value="1"/>
</dbReference>
<evidence type="ECO:0000256" key="18">
    <source>
        <dbReference type="ARBA" id="ARBA00022989"/>
    </source>
</evidence>
<keyword evidence="14 34" id="KW-0479">Metal-binding</keyword>
<evidence type="ECO:0000256" key="9">
    <source>
        <dbReference type="ARBA" id="ARBA00022501"/>
    </source>
</evidence>
<dbReference type="OMA" id="HPTPIHL"/>
<evidence type="ECO:0000256" key="31">
    <source>
        <dbReference type="ARBA" id="ARBA00040834"/>
    </source>
</evidence>
<evidence type="ECO:0000256" key="27">
    <source>
        <dbReference type="ARBA" id="ARBA00036380"/>
    </source>
</evidence>
<dbReference type="STRING" id="45351.A7SJV6"/>
<dbReference type="GO" id="GO:0005506">
    <property type="term" value="F:iron ion binding"/>
    <property type="evidence" value="ECO:0007669"/>
    <property type="project" value="InterPro"/>
</dbReference>
<dbReference type="PANTHER" id="PTHR24302">
    <property type="entry name" value="CYTOCHROME P450 FAMILY 3"/>
    <property type="match status" value="1"/>
</dbReference>
<dbReference type="CDD" id="cd11055">
    <property type="entry name" value="CYP3A-like"/>
    <property type="match status" value="1"/>
</dbReference>
<organism evidence="37 38">
    <name type="scientific">Nematostella vectensis</name>
    <name type="common">Starlet sea anemone</name>
    <dbReference type="NCBI Taxonomy" id="45351"/>
    <lineage>
        <taxon>Eukaryota</taxon>
        <taxon>Metazoa</taxon>
        <taxon>Cnidaria</taxon>
        <taxon>Anthozoa</taxon>
        <taxon>Hexacorallia</taxon>
        <taxon>Actiniaria</taxon>
        <taxon>Edwardsiidae</taxon>
        <taxon>Nematostella</taxon>
    </lineage>
</organism>
<comment type="subunit">
    <text evidence="7">Monomer.</text>
</comment>
<evidence type="ECO:0000256" key="8">
    <source>
        <dbReference type="ARBA" id="ARBA00013084"/>
    </source>
</evidence>
<dbReference type="InterPro" id="IPR036396">
    <property type="entry name" value="Cyt_P450_sf"/>
</dbReference>
<evidence type="ECO:0000256" key="35">
    <source>
        <dbReference type="RuleBase" id="RU000461"/>
    </source>
</evidence>
<dbReference type="eggNOG" id="KOG0158">
    <property type="taxonomic scope" value="Eukaryota"/>
</dbReference>
<dbReference type="Gene3D" id="1.10.630.10">
    <property type="entry name" value="Cytochrome P450"/>
    <property type="match status" value="1"/>
</dbReference>
<keyword evidence="16" id="KW-0276">Fatty acid metabolism</keyword>
<dbReference type="EC" id="5.3.99.5" evidence="30"/>
<comment type="catalytic activity">
    <reaction evidence="27">
        <text>(15S)-hydroperoxy-(5Z,8Z,11Z,13E)-eicosatetraenoate + AH2 = (15S)-hydroxy-(5Z,8Z,11Z,13E)-eicosatetraenoate + A + H2O</text>
        <dbReference type="Rhea" id="RHEA:48856"/>
        <dbReference type="ChEBI" id="CHEBI:13193"/>
        <dbReference type="ChEBI" id="CHEBI:15377"/>
        <dbReference type="ChEBI" id="CHEBI:17499"/>
        <dbReference type="ChEBI" id="CHEBI:57409"/>
        <dbReference type="ChEBI" id="CHEBI:57446"/>
    </reaction>
    <physiologicalReaction direction="left-to-right" evidence="27">
        <dbReference type="Rhea" id="RHEA:48857"/>
    </physiologicalReaction>
</comment>
<evidence type="ECO:0000256" key="21">
    <source>
        <dbReference type="ARBA" id="ARBA00023098"/>
    </source>
</evidence>
<evidence type="ECO:0000256" key="28">
    <source>
        <dbReference type="ARBA" id="ARBA00036424"/>
    </source>
</evidence>
<keyword evidence="12 34" id="KW-0349">Heme</keyword>
<dbReference type="GO" id="GO:0004796">
    <property type="term" value="F:thromboxane-A synthase activity"/>
    <property type="evidence" value="ECO:0007669"/>
    <property type="project" value="UniProtKB-EC"/>
</dbReference>
<keyword evidence="22 36" id="KW-0472">Membrane</keyword>
<evidence type="ECO:0000256" key="22">
    <source>
        <dbReference type="ARBA" id="ARBA00023136"/>
    </source>
</evidence>
<keyword evidence="18 36" id="KW-1133">Transmembrane helix</keyword>
<comment type="subcellular location">
    <subcellularLocation>
        <location evidence="5">Endoplasmic reticulum membrane</location>
        <topology evidence="5">Multi-pass membrane protein</topology>
    </subcellularLocation>
    <subcellularLocation>
        <location evidence="4">Endoplasmic reticulum membrane</location>
        <topology evidence="4">Peripheral membrane protein</topology>
    </subcellularLocation>
    <subcellularLocation>
        <location evidence="3">Microsome membrane</location>
        <topology evidence="3">Peripheral membrane protein</topology>
    </subcellularLocation>
</comment>
<evidence type="ECO:0000256" key="6">
    <source>
        <dbReference type="ARBA" id="ARBA00010617"/>
    </source>
</evidence>
<evidence type="ECO:0000256" key="19">
    <source>
        <dbReference type="ARBA" id="ARBA00023002"/>
    </source>
</evidence>
<evidence type="ECO:0000256" key="32">
    <source>
        <dbReference type="ARBA" id="ARBA00042726"/>
    </source>
</evidence>
<comment type="catalytic activity">
    <reaction evidence="2">
        <text>a hydroperoxyeicosatetraenoate = an oxoeicosatetraenoate + H2O</text>
        <dbReference type="Rhea" id="RHEA:55556"/>
        <dbReference type="ChEBI" id="CHEBI:15377"/>
        <dbReference type="ChEBI" id="CHEBI:59720"/>
        <dbReference type="ChEBI" id="CHEBI:131859"/>
        <dbReference type="EC" id="4.2.1.152"/>
    </reaction>
    <physiologicalReaction direction="left-to-right" evidence="2">
        <dbReference type="Rhea" id="RHEA:55557"/>
    </physiologicalReaction>
</comment>
<dbReference type="Proteomes" id="UP000001593">
    <property type="component" value="Unassembled WGS sequence"/>
</dbReference>
<proteinExistence type="inferred from homology"/>
<evidence type="ECO:0000256" key="7">
    <source>
        <dbReference type="ARBA" id="ARBA00011245"/>
    </source>
</evidence>
<evidence type="ECO:0000256" key="11">
    <source>
        <dbReference type="ARBA" id="ARBA00022585"/>
    </source>
</evidence>
<dbReference type="InterPro" id="IPR002401">
    <property type="entry name" value="Cyt_P450_E_grp-I"/>
</dbReference>
<keyword evidence="25" id="KW-0456">Lyase</keyword>
<gene>
    <name evidence="37" type="ORF">NEMVEDRAFT_v1g190607</name>
</gene>
<evidence type="ECO:0000256" key="20">
    <source>
        <dbReference type="ARBA" id="ARBA00023004"/>
    </source>
</evidence>
<keyword evidence="17" id="KW-0492">Microsome</keyword>
<dbReference type="PROSITE" id="PS00086">
    <property type="entry name" value="CYTOCHROME_P450"/>
    <property type="match status" value="1"/>
</dbReference>
<evidence type="ECO:0000256" key="3">
    <source>
        <dbReference type="ARBA" id="ARBA00004174"/>
    </source>
</evidence>
<evidence type="ECO:0000256" key="4">
    <source>
        <dbReference type="ARBA" id="ARBA00004406"/>
    </source>
</evidence>
<dbReference type="KEGG" id="nve:5507429"/>
<feature type="transmembrane region" description="Helical" evidence="36">
    <location>
        <begin position="7"/>
        <end position="30"/>
    </location>
</feature>
<evidence type="ECO:0000256" key="25">
    <source>
        <dbReference type="ARBA" id="ARBA00023239"/>
    </source>
</evidence>
<evidence type="ECO:0000256" key="2">
    <source>
        <dbReference type="ARBA" id="ARBA00001719"/>
    </source>
</evidence>
<accession>A7SJV6</accession>
<dbReference type="GO" id="GO:0001516">
    <property type="term" value="P:prostaglandin biosynthetic process"/>
    <property type="evidence" value="ECO:0007669"/>
    <property type="project" value="UniProtKB-KW"/>
</dbReference>
<dbReference type="HOGENOM" id="CLU_001570_5_2_1"/>
<evidence type="ECO:0000256" key="24">
    <source>
        <dbReference type="ARBA" id="ARBA00023235"/>
    </source>
</evidence>
<keyword evidence="23" id="KW-0275">Fatty acid biosynthesis</keyword>
<dbReference type="SUPFAM" id="SSF48264">
    <property type="entry name" value="Cytochrome P450"/>
    <property type="match status" value="1"/>
</dbReference>
<keyword evidence="38" id="KW-1185">Reference proteome</keyword>
<dbReference type="InParanoid" id="A7SJV6"/>
<evidence type="ECO:0000256" key="30">
    <source>
        <dbReference type="ARBA" id="ARBA00038872"/>
    </source>
</evidence>
<evidence type="ECO:0000256" key="12">
    <source>
        <dbReference type="ARBA" id="ARBA00022617"/>
    </source>
</evidence>
<evidence type="ECO:0000313" key="37">
    <source>
        <dbReference type="EMBL" id="EDO36023.1"/>
    </source>
</evidence>
<comment type="catalytic activity">
    <reaction evidence="28">
        <text>prostaglandin H2 = (12S)-hydroxy-(5Z,8E,10E)-heptadecatrienoate + malonaldehyde</text>
        <dbReference type="Rhea" id="RHEA:48644"/>
        <dbReference type="ChEBI" id="CHEBI:57405"/>
        <dbReference type="ChEBI" id="CHEBI:90694"/>
        <dbReference type="ChEBI" id="CHEBI:566274"/>
    </reaction>
</comment>
<comment type="similarity">
    <text evidence="6 35">Belongs to the cytochrome P450 family.</text>
</comment>
<evidence type="ECO:0000256" key="5">
    <source>
        <dbReference type="ARBA" id="ARBA00004477"/>
    </source>
</evidence>
<keyword evidence="9" id="KW-0644">Prostaglandin metabolism</keyword>
<evidence type="ECO:0000256" key="17">
    <source>
        <dbReference type="ARBA" id="ARBA00022848"/>
    </source>
</evidence>
<keyword evidence="35" id="KW-0503">Monooxygenase</keyword>
<comment type="cofactor">
    <cofactor evidence="34">
        <name>heme</name>
        <dbReference type="ChEBI" id="CHEBI:30413"/>
    </cofactor>
</comment>
<dbReference type="AlphaFoldDB" id="A7SJV6"/>
<dbReference type="PRINTS" id="PR00463">
    <property type="entry name" value="EP450I"/>
</dbReference>
<dbReference type="InterPro" id="IPR017972">
    <property type="entry name" value="Cyt_P450_CS"/>
</dbReference>
<keyword evidence="20 34" id="KW-0408">Iron</keyword>